<reference evidence="1" key="2">
    <citation type="submission" date="2023-06" db="EMBL/GenBank/DDBJ databases">
        <authorList>
            <consortium name="Lawrence Berkeley National Laboratory"/>
            <person name="Haridas S."/>
            <person name="Hensen N."/>
            <person name="Bonometti L."/>
            <person name="Westerberg I."/>
            <person name="Brannstrom I.O."/>
            <person name="Guillou S."/>
            <person name="Cros-Aarteil S."/>
            <person name="Calhoun S."/>
            <person name="Kuo A."/>
            <person name="Mondo S."/>
            <person name="Pangilinan J."/>
            <person name="Riley R."/>
            <person name="Labutti K."/>
            <person name="Andreopoulos B."/>
            <person name="Lipzen A."/>
            <person name="Chen C."/>
            <person name="Yanf M."/>
            <person name="Daum C."/>
            <person name="Ng V."/>
            <person name="Clum A."/>
            <person name="Steindorff A."/>
            <person name="Ohm R."/>
            <person name="Martin F."/>
            <person name="Silar P."/>
            <person name="Natvig D."/>
            <person name="Lalanne C."/>
            <person name="Gautier V."/>
            <person name="Ament-Velasquez S.L."/>
            <person name="Kruys A."/>
            <person name="Hutchinson M.I."/>
            <person name="Powell A.J."/>
            <person name="Barry K."/>
            <person name="Miller A.N."/>
            <person name="Grigoriev I.V."/>
            <person name="Debuchy R."/>
            <person name="Gladieux P."/>
            <person name="Thoren M.H."/>
            <person name="Johannesson H."/>
        </authorList>
    </citation>
    <scope>NUCLEOTIDE SEQUENCE</scope>
    <source>
        <strain evidence="1">CBS 958.72</strain>
    </source>
</reference>
<gene>
    <name evidence="1" type="ORF">B0T24DRAFT_691480</name>
</gene>
<organism evidence="1 2">
    <name type="scientific">Lasiosphaeria ovina</name>
    <dbReference type="NCBI Taxonomy" id="92902"/>
    <lineage>
        <taxon>Eukaryota</taxon>
        <taxon>Fungi</taxon>
        <taxon>Dikarya</taxon>
        <taxon>Ascomycota</taxon>
        <taxon>Pezizomycotina</taxon>
        <taxon>Sordariomycetes</taxon>
        <taxon>Sordariomycetidae</taxon>
        <taxon>Sordariales</taxon>
        <taxon>Lasiosphaeriaceae</taxon>
        <taxon>Lasiosphaeria</taxon>
    </lineage>
</organism>
<evidence type="ECO:0000313" key="2">
    <source>
        <dbReference type="Proteomes" id="UP001287356"/>
    </source>
</evidence>
<protein>
    <submittedName>
        <fullName evidence="1">Uncharacterized protein</fullName>
    </submittedName>
</protein>
<comment type="caution">
    <text evidence="1">The sequence shown here is derived from an EMBL/GenBank/DDBJ whole genome shotgun (WGS) entry which is preliminary data.</text>
</comment>
<accession>A0AAE0MYZ5</accession>
<reference evidence="1" key="1">
    <citation type="journal article" date="2023" name="Mol. Phylogenet. Evol.">
        <title>Genome-scale phylogeny and comparative genomics of the fungal order Sordariales.</title>
        <authorList>
            <person name="Hensen N."/>
            <person name="Bonometti L."/>
            <person name="Westerberg I."/>
            <person name="Brannstrom I.O."/>
            <person name="Guillou S."/>
            <person name="Cros-Aarteil S."/>
            <person name="Calhoun S."/>
            <person name="Haridas S."/>
            <person name="Kuo A."/>
            <person name="Mondo S."/>
            <person name="Pangilinan J."/>
            <person name="Riley R."/>
            <person name="LaButti K."/>
            <person name="Andreopoulos B."/>
            <person name="Lipzen A."/>
            <person name="Chen C."/>
            <person name="Yan M."/>
            <person name="Daum C."/>
            <person name="Ng V."/>
            <person name="Clum A."/>
            <person name="Steindorff A."/>
            <person name="Ohm R.A."/>
            <person name="Martin F."/>
            <person name="Silar P."/>
            <person name="Natvig D.O."/>
            <person name="Lalanne C."/>
            <person name="Gautier V."/>
            <person name="Ament-Velasquez S.L."/>
            <person name="Kruys A."/>
            <person name="Hutchinson M.I."/>
            <person name="Powell A.J."/>
            <person name="Barry K."/>
            <person name="Miller A.N."/>
            <person name="Grigoriev I.V."/>
            <person name="Debuchy R."/>
            <person name="Gladieux P."/>
            <person name="Hiltunen Thoren M."/>
            <person name="Johannesson H."/>
        </authorList>
    </citation>
    <scope>NUCLEOTIDE SEQUENCE</scope>
    <source>
        <strain evidence="1">CBS 958.72</strain>
    </source>
</reference>
<name>A0AAE0MYZ5_9PEZI</name>
<proteinExistence type="predicted"/>
<keyword evidence="2" id="KW-1185">Reference proteome</keyword>
<dbReference type="Proteomes" id="UP001287356">
    <property type="component" value="Unassembled WGS sequence"/>
</dbReference>
<evidence type="ECO:0000313" key="1">
    <source>
        <dbReference type="EMBL" id="KAK3361600.1"/>
    </source>
</evidence>
<dbReference type="EMBL" id="JAULSN010000011">
    <property type="protein sequence ID" value="KAK3361600.1"/>
    <property type="molecule type" value="Genomic_DNA"/>
</dbReference>
<dbReference type="AlphaFoldDB" id="A0AAE0MYZ5"/>
<sequence length="263" mass="29283">MHETVRHNVGSCTQEFHEAAFPQIAHADQERAARLVVKVAFMIDYASKDGFSVQDDANFPVKWQPVQTFVDFIESTFPHDASSPVPPRAFTGDRGLKAWKLKARYATGIVPTNDLVQHLLYDRRTRTLSVFHQTAWLKAQIRHSAGQSLAAPAQTGIQSGTLPAQLLVETLLSIYYALFPLSVDKRSLKLARSLVHHPAAGARFDPNLLVDDGLVRDLPDDADDFQFVYWAERLCRLQVVVANPRPPTGSCPGSRDTRPSATR</sequence>